<feature type="non-terminal residue" evidence="1">
    <location>
        <position position="1"/>
    </location>
</feature>
<name>E8Z6H0_PFIPI</name>
<organism evidence="1">
    <name type="scientific">Pfiesteria piscicida</name>
    <name type="common">Phantom dinoflagellate</name>
    <dbReference type="NCBI Taxonomy" id="71001"/>
    <lineage>
        <taxon>Eukaryota</taxon>
        <taxon>Sar</taxon>
        <taxon>Alveolata</taxon>
        <taxon>Dinophyceae</taxon>
        <taxon>Peridiniales</taxon>
        <taxon>Pfiesteriaceae</taxon>
        <taxon>Pfiesteria</taxon>
    </lineage>
</organism>
<evidence type="ECO:0000313" key="1">
    <source>
        <dbReference type="EMBL" id="ACU45050.1"/>
    </source>
</evidence>
<reference evidence="1" key="1">
    <citation type="submission" date="2008-12" db="EMBL/GenBank/DDBJ databases">
        <authorList>
            <person name="Zhang H."/>
            <person name="Lin S."/>
        </authorList>
    </citation>
    <scope>NUCLEOTIDE SEQUENCE</scope>
    <source>
        <strain evidence="1">CCMP1831</strain>
    </source>
</reference>
<protein>
    <submittedName>
        <fullName evidence="1">Uncharacterized protein</fullName>
    </submittedName>
</protein>
<accession>E8Z6H0</accession>
<proteinExistence type="evidence at transcript level"/>
<dbReference type="AlphaFoldDB" id="E8Z6H0"/>
<reference evidence="1" key="2">
    <citation type="book" date="2010" name="PROCEEDINGS OF 13TH INTERNATIONAL CONFERENCE ON HARMFUL ALGAE" publisher="International Society For The Study of Harmful Algae" city="Hong Kong, China">
        <title>Dinoflagellate meta-transcriptomics enabled by spliced leader.</title>
        <editorList>
            <person name="Unknown A."/>
        </editorList>
        <authorList>
            <person name="Lin S."/>
            <person name="Zhang H."/>
        </authorList>
    </citation>
    <scope>NUCLEOTIDE SEQUENCE</scope>
    <source>
        <strain evidence="1">CCMP1831</strain>
    </source>
</reference>
<dbReference type="EMBL" id="FJ599998">
    <property type="protein sequence ID" value="ACU45050.1"/>
    <property type="molecule type" value="mRNA"/>
</dbReference>
<sequence length="238" mass="26434">SIERRIHQFLLEVDASMVDPALGVFRLRAHLSENLDATDLTYRFVNTWRPIDAPPSPFAPTDLNLHLFHPQGALDINNPELSVNGALIGKALADSKQTGGPASMDLSPNPNEQVAVWNSKPPRDPTIAPSQEGRFLVDSQSYVVVYGKTSNSLQGKQLGQITLQQTLSGKREVRQETEIDLWYVMNFSVSSPGQNQPLLTPQERMKSSTITPALDMVFDCELFEYCQSFTVPYADTGR</sequence>